<evidence type="ECO:0000259" key="1">
    <source>
        <dbReference type="Pfam" id="PF13843"/>
    </source>
</evidence>
<evidence type="ECO:0000313" key="3">
    <source>
        <dbReference type="Proteomes" id="UP000054630"/>
    </source>
</evidence>
<name>A0A0V0RWC0_9BILA</name>
<dbReference type="EMBL" id="JYDL01000068">
    <property type="protein sequence ID" value="KRX18766.1"/>
    <property type="molecule type" value="Genomic_DNA"/>
</dbReference>
<dbReference type="Proteomes" id="UP000054630">
    <property type="component" value="Unassembled WGS sequence"/>
</dbReference>
<keyword evidence="3" id="KW-1185">Reference proteome</keyword>
<dbReference type="PANTHER" id="PTHR47055">
    <property type="entry name" value="DDE_TNP_1_7 DOMAIN-CONTAINING PROTEIN"/>
    <property type="match status" value="1"/>
</dbReference>
<comment type="caution">
    <text evidence="2">The sequence shown here is derived from an EMBL/GenBank/DDBJ whole genome shotgun (WGS) entry which is preliminary data.</text>
</comment>
<reference evidence="2 3" key="1">
    <citation type="submission" date="2015-01" db="EMBL/GenBank/DDBJ databases">
        <title>Evolution of Trichinella species and genotypes.</title>
        <authorList>
            <person name="Korhonen P.K."/>
            <person name="Edoardo P."/>
            <person name="Giuseppe L.R."/>
            <person name="Gasser R.B."/>
        </authorList>
    </citation>
    <scope>NUCLEOTIDE SEQUENCE [LARGE SCALE GENOMIC DNA]</scope>
    <source>
        <strain evidence="2">ISS37</strain>
    </source>
</reference>
<dbReference type="PANTHER" id="PTHR47055:SF3">
    <property type="entry name" value="PHORBOL-ESTER_DAG-TYPE DOMAIN-CONTAINING PROTEIN"/>
    <property type="match status" value="1"/>
</dbReference>
<gene>
    <name evidence="2" type="primary">PGBD3</name>
    <name evidence="2" type="ORF">T07_2076</name>
</gene>
<dbReference type="Pfam" id="PF13843">
    <property type="entry name" value="DDE_Tnp_1_7"/>
    <property type="match status" value="1"/>
</dbReference>
<accession>A0A0V0RWC0</accession>
<proteinExistence type="predicted"/>
<dbReference type="GO" id="GO:0043565">
    <property type="term" value="F:sequence-specific DNA binding"/>
    <property type="evidence" value="ECO:0007669"/>
    <property type="project" value="TreeGrafter"/>
</dbReference>
<organism evidence="2 3">
    <name type="scientific">Trichinella nelsoni</name>
    <dbReference type="NCBI Taxonomy" id="6336"/>
    <lineage>
        <taxon>Eukaryota</taxon>
        <taxon>Metazoa</taxon>
        <taxon>Ecdysozoa</taxon>
        <taxon>Nematoda</taxon>
        <taxon>Enoplea</taxon>
        <taxon>Dorylaimia</taxon>
        <taxon>Trichinellida</taxon>
        <taxon>Trichinellidae</taxon>
        <taxon>Trichinella</taxon>
    </lineage>
</organism>
<dbReference type="STRING" id="6336.A0A0V0RWC0"/>
<dbReference type="InterPro" id="IPR029526">
    <property type="entry name" value="PGBD"/>
</dbReference>
<feature type="domain" description="PiggyBac transposable element-derived protein" evidence="1">
    <location>
        <begin position="71"/>
        <end position="258"/>
    </location>
</feature>
<dbReference type="AlphaFoldDB" id="A0A0V0RWC0"/>
<dbReference type="InterPro" id="IPR052638">
    <property type="entry name" value="PiggyBac_TE-derived"/>
</dbReference>
<sequence>MSDGIAIISSGRETLLRIDENACTRKKFCLNSTPTDVMLTFANALSVTTSRNRFQELKWFLVEARTIALPVWYFSLALSIDESMVPYYGRRSLKIFLRGKPIHMGYKVWMLCGRDGYPCHLSIHQGKESACERAPHSESVVTKIVDDGHCQSLMRKTSRNVFSYDTLKKSSDLNVRATGAVRLNRTGKLMNLRRNSYDCSCDGKVYIVRWHDNAVVTVASNWQTHGQLHTVNQQVAFQRKDVKQPRLIQAYNSGMGDIYCCSTNCWLSTVPP</sequence>
<dbReference type="OrthoDB" id="10057240at2759"/>
<protein>
    <submittedName>
        <fullName evidence="2">PiggyBac transposable element-derived protein 3</fullName>
    </submittedName>
</protein>
<evidence type="ECO:0000313" key="2">
    <source>
        <dbReference type="EMBL" id="KRX18766.1"/>
    </source>
</evidence>